<dbReference type="SUPFAM" id="SSF103196">
    <property type="entry name" value="Roadblock/LC7 domain"/>
    <property type="match status" value="1"/>
</dbReference>
<accession>A0A9N9S3T9</accession>
<dbReference type="InterPro" id="IPR034601">
    <property type="entry name" value="LAMTOR4"/>
</dbReference>
<dbReference type="Proteomes" id="UP001153620">
    <property type="component" value="Chromosome 3"/>
</dbReference>
<proteinExistence type="inferred from homology"/>
<evidence type="ECO:0000256" key="4">
    <source>
        <dbReference type="ARBA" id="ARBA00032690"/>
    </source>
</evidence>
<comment type="subcellular location">
    <subcellularLocation>
        <location evidence="1">Lysosome</location>
    </subcellularLocation>
</comment>
<evidence type="ECO:0000256" key="1">
    <source>
        <dbReference type="ARBA" id="ARBA00004371"/>
    </source>
</evidence>
<keyword evidence="3" id="KW-0458">Lysosome</keyword>
<name>A0A9N9S3T9_9DIPT</name>
<dbReference type="GO" id="GO:0071230">
    <property type="term" value="P:cellular response to amino acid stimulus"/>
    <property type="evidence" value="ECO:0007669"/>
    <property type="project" value="InterPro"/>
</dbReference>
<dbReference type="GO" id="GO:0071986">
    <property type="term" value="C:Ragulator complex"/>
    <property type="evidence" value="ECO:0007669"/>
    <property type="project" value="InterPro"/>
</dbReference>
<protein>
    <recommendedName>
        <fullName evidence="4">Late endosomal/lysosomal adaptor and MAPK and MTOR activator 4</fullName>
    </recommendedName>
</protein>
<evidence type="ECO:0000256" key="3">
    <source>
        <dbReference type="ARBA" id="ARBA00023228"/>
    </source>
</evidence>
<sequence>MKMNIFNAIGPNLLGYLVITEDGAVLASSGELENDEKTSGVLYKLINLAPSLDPSLFSKNSVQRITIAYEEFSYVVCLSNRKFYIAKKKL</sequence>
<reference evidence="5" key="1">
    <citation type="submission" date="2022-01" db="EMBL/GenBank/DDBJ databases">
        <authorList>
            <person name="King R."/>
        </authorList>
    </citation>
    <scope>NUCLEOTIDE SEQUENCE</scope>
</reference>
<keyword evidence="6" id="KW-1185">Reference proteome</keyword>
<gene>
    <name evidence="5" type="ORF">CHIRRI_LOCUS11603</name>
</gene>
<dbReference type="PANTHER" id="PTHR33967:SF1">
    <property type="entry name" value="RAGULATOR COMPLEX PROTEIN LAMTOR4"/>
    <property type="match status" value="1"/>
</dbReference>
<reference evidence="5" key="2">
    <citation type="submission" date="2022-10" db="EMBL/GenBank/DDBJ databases">
        <authorList>
            <consortium name="ENA_rothamsted_submissions"/>
            <consortium name="culmorum"/>
            <person name="King R."/>
        </authorList>
    </citation>
    <scope>NUCLEOTIDE SEQUENCE</scope>
</reference>
<dbReference type="EMBL" id="OU895879">
    <property type="protein sequence ID" value="CAG9808767.1"/>
    <property type="molecule type" value="Genomic_DNA"/>
</dbReference>
<evidence type="ECO:0000313" key="5">
    <source>
        <dbReference type="EMBL" id="CAG9808767.1"/>
    </source>
</evidence>
<dbReference type="GO" id="GO:0032008">
    <property type="term" value="P:positive regulation of TOR signaling"/>
    <property type="evidence" value="ECO:0007669"/>
    <property type="project" value="InterPro"/>
</dbReference>
<dbReference type="GO" id="GO:0005764">
    <property type="term" value="C:lysosome"/>
    <property type="evidence" value="ECO:0007669"/>
    <property type="project" value="UniProtKB-SubCell"/>
</dbReference>
<organism evidence="5 6">
    <name type="scientific">Chironomus riparius</name>
    <dbReference type="NCBI Taxonomy" id="315576"/>
    <lineage>
        <taxon>Eukaryota</taxon>
        <taxon>Metazoa</taxon>
        <taxon>Ecdysozoa</taxon>
        <taxon>Arthropoda</taxon>
        <taxon>Hexapoda</taxon>
        <taxon>Insecta</taxon>
        <taxon>Pterygota</taxon>
        <taxon>Neoptera</taxon>
        <taxon>Endopterygota</taxon>
        <taxon>Diptera</taxon>
        <taxon>Nematocera</taxon>
        <taxon>Chironomoidea</taxon>
        <taxon>Chironomidae</taxon>
        <taxon>Chironominae</taxon>
        <taxon>Chironomus</taxon>
    </lineage>
</organism>
<evidence type="ECO:0000256" key="2">
    <source>
        <dbReference type="ARBA" id="ARBA00010627"/>
    </source>
</evidence>
<dbReference type="OrthoDB" id="275011at2759"/>
<dbReference type="AlphaFoldDB" id="A0A9N9S3T9"/>
<evidence type="ECO:0000313" key="6">
    <source>
        <dbReference type="Proteomes" id="UP001153620"/>
    </source>
</evidence>
<dbReference type="PANTHER" id="PTHR33967">
    <property type="entry name" value="RAGULATOR COMPLEX PROTEIN LAMTOR4"/>
    <property type="match status" value="1"/>
</dbReference>
<dbReference type="GO" id="GO:0005085">
    <property type="term" value="F:guanyl-nucleotide exchange factor activity"/>
    <property type="evidence" value="ECO:0007669"/>
    <property type="project" value="TreeGrafter"/>
</dbReference>
<comment type="similarity">
    <text evidence="2">Belongs to the LAMTOR4 family.</text>
</comment>